<dbReference type="EMBL" id="DS113657">
    <property type="protein sequence ID" value="EAX98913.1"/>
    <property type="molecule type" value="Genomic_DNA"/>
</dbReference>
<dbReference type="AlphaFoldDB" id="A2E2J5"/>
<gene>
    <name evidence="2" type="ORF">TVAG_242780</name>
    <name evidence="1" type="ORF">TVAG_406890</name>
    <name evidence="3" type="ORF">TVAG_444540</name>
</gene>
<dbReference type="Proteomes" id="UP000001542">
    <property type="component" value="Unassembled WGS sequence"/>
</dbReference>
<protein>
    <submittedName>
        <fullName evidence="3">Uncharacterized protein</fullName>
    </submittedName>
</protein>
<dbReference type="VEuPathDB" id="TrichDB:TVAGG3_0200360"/>
<reference evidence="3" key="2">
    <citation type="journal article" date="2007" name="Science">
        <title>Draft genome sequence of the sexually transmitted pathogen Trichomonas vaginalis.</title>
        <authorList>
            <person name="Carlton J.M."/>
            <person name="Hirt R.P."/>
            <person name="Silva J.C."/>
            <person name="Delcher A.L."/>
            <person name="Schatz M."/>
            <person name="Zhao Q."/>
            <person name="Wortman J.R."/>
            <person name="Bidwell S.L."/>
            <person name="Alsmark U.C.M."/>
            <person name="Besteiro S."/>
            <person name="Sicheritz-Ponten T."/>
            <person name="Noel C.J."/>
            <person name="Dacks J.B."/>
            <person name="Foster P.G."/>
            <person name="Simillion C."/>
            <person name="Van de Peer Y."/>
            <person name="Miranda-Saavedra D."/>
            <person name="Barton G.J."/>
            <person name="Westrop G.D."/>
            <person name="Mueller S."/>
            <person name="Dessi D."/>
            <person name="Fiori P.L."/>
            <person name="Ren Q."/>
            <person name="Paulsen I."/>
            <person name="Zhang H."/>
            <person name="Bastida-Corcuera F.D."/>
            <person name="Simoes-Barbosa A."/>
            <person name="Brown M.T."/>
            <person name="Hayes R.D."/>
            <person name="Mukherjee M."/>
            <person name="Okumura C.Y."/>
            <person name="Schneider R."/>
            <person name="Smith A.J."/>
            <person name="Vanacova S."/>
            <person name="Villalvazo M."/>
            <person name="Haas B.J."/>
            <person name="Pertea M."/>
            <person name="Feldblyum T.V."/>
            <person name="Utterback T.R."/>
            <person name="Shu C.L."/>
            <person name="Osoegawa K."/>
            <person name="de Jong P.J."/>
            <person name="Hrdy I."/>
            <person name="Horvathova L."/>
            <person name="Zubacova Z."/>
            <person name="Dolezal P."/>
            <person name="Malik S.B."/>
            <person name="Logsdon J.M. Jr."/>
            <person name="Henze K."/>
            <person name="Gupta A."/>
            <person name="Wang C.C."/>
            <person name="Dunne R.L."/>
            <person name="Upcroft J.A."/>
            <person name="Upcroft P."/>
            <person name="White O."/>
            <person name="Salzberg S.L."/>
            <person name="Tang P."/>
            <person name="Chiu C.-H."/>
            <person name="Lee Y.-S."/>
            <person name="Embley T.M."/>
            <person name="Coombs G.H."/>
            <person name="Mottram J.C."/>
            <person name="Tachezy J."/>
            <person name="Fraser-Liggett C.M."/>
            <person name="Johnson P.J."/>
        </authorList>
    </citation>
    <scope>NUCLEOTIDE SEQUENCE [LARGE SCALE GENOMIC DNA]</scope>
    <source>
        <strain evidence="3">G3</strain>
    </source>
</reference>
<dbReference type="KEGG" id="tva:4753090"/>
<dbReference type="RefSeq" id="XP_001325393.1">
    <property type="nucleotide sequence ID" value="XM_001325358.1"/>
</dbReference>
<evidence type="ECO:0000313" key="4">
    <source>
        <dbReference type="Proteomes" id="UP000001542"/>
    </source>
</evidence>
<dbReference type="KEGG" id="tva:4771143"/>
<dbReference type="EMBL" id="DS113811">
    <property type="protein sequence ID" value="EAX95341.1"/>
    <property type="molecule type" value="Genomic_DNA"/>
</dbReference>
<sequence length="166" mass="19319">MAMAPFDYGCIIDLNKINSTILKIINYSKYLVQNNIDLDLEDPEFNDIQAECKRIRTCDAYNYITLFVIHNLNFAPAVNEILDNLEFYPTPNEYLTSIADEYSKDMGDEEEYNYIHVFPQTLKDFLIDTLLMDDLDAFLSKLFGRNIGTTIFGDRISICFQCKQYP</sequence>
<evidence type="ECO:0000313" key="2">
    <source>
        <dbReference type="EMBL" id="EAX98913.1"/>
    </source>
</evidence>
<evidence type="ECO:0000313" key="3">
    <source>
        <dbReference type="EMBL" id="EAY13170.1"/>
    </source>
</evidence>
<keyword evidence="4" id="KW-1185">Reference proteome</keyword>
<accession>A2E2J5</accession>
<organism evidence="3 4">
    <name type="scientific">Trichomonas vaginalis (strain ATCC PRA-98 / G3)</name>
    <dbReference type="NCBI Taxonomy" id="412133"/>
    <lineage>
        <taxon>Eukaryota</taxon>
        <taxon>Metamonada</taxon>
        <taxon>Parabasalia</taxon>
        <taxon>Trichomonadida</taxon>
        <taxon>Trichomonadidae</taxon>
        <taxon>Trichomonas</taxon>
    </lineage>
</organism>
<proteinExistence type="predicted"/>
<evidence type="ECO:0000313" key="1">
    <source>
        <dbReference type="EMBL" id="EAX95341.1"/>
    </source>
</evidence>
<dbReference type="VEuPathDB" id="TrichDB:TVAGG3_0306320"/>
<dbReference type="KEGG" id="tva:4756722"/>
<reference evidence="3" key="1">
    <citation type="submission" date="2006-10" db="EMBL/GenBank/DDBJ databases">
        <authorList>
            <person name="Amadeo P."/>
            <person name="Zhao Q."/>
            <person name="Wortman J."/>
            <person name="Fraser-Liggett C."/>
            <person name="Carlton J."/>
        </authorList>
    </citation>
    <scope>NUCLEOTIDE SEQUENCE</scope>
    <source>
        <strain evidence="3">G3</strain>
    </source>
</reference>
<dbReference type="RefSeq" id="XP_001311843.1">
    <property type="nucleotide sequence ID" value="XM_001311842.1"/>
</dbReference>
<name>A2E2J5_TRIV3</name>
<dbReference type="VEuPathDB" id="TrichDB:TVAGG3_0283180"/>
<dbReference type="VEuPathDB" id="TrichDB:TVAG_406890"/>
<dbReference type="EMBL" id="DS113290">
    <property type="protein sequence ID" value="EAY13170.1"/>
    <property type="molecule type" value="Genomic_DNA"/>
</dbReference>
<dbReference type="RefSeq" id="XP_001308271.1">
    <property type="nucleotide sequence ID" value="XM_001308270.1"/>
</dbReference>